<dbReference type="Proteomes" id="UP001432128">
    <property type="component" value="Chromosome"/>
</dbReference>
<evidence type="ECO:0000313" key="2">
    <source>
        <dbReference type="EMBL" id="WUM18970.1"/>
    </source>
</evidence>
<reference evidence="2 3" key="1">
    <citation type="submission" date="2022-10" db="EMBL/GenBank/DDBJ databases">
        <title>The complete genomes of actinobacterial strains from the NBC collection.</title>
        <authorList>
            <person name="Joergensen T.S."/>
            <person name="Alvarez Arevalo M."/>
            <person name="Sterndorff E.B."/>
            <person name="Faurdal D."/>
            <person name="Vuksanovic O."/>
            <person name="Mourched A.-S."/>
            <person name="Charusanti P."/>
            <person name="Shaw S."/>
            <person name="Blin K."/>
            <person name="Weber T."/>
        </authorList>
    </citation>
    <scope>NUCLEOTIDE SEQUENCE [LARGE SCALE GENOMIC DNA]</scope>
    <source>
        <strain evidence="2 3">NBC_00319</strain>
    </source>
</reference>
<dbReference type="EMBL" id="CP108021">
    <property type="protein sequence ID" value="WUM18970.1"/>
    <property type="molecule type" value="Genomic_DNA"/>
</dbReference>
<keyword evidence="1" id="KW-1133">Transmembrane helix</keyword>
<keyword evidence="3" id="KW-1185">Reference proteome</keyword>
<dbReference type="KEGG" id="whr:OG579_14695"/>
<feature type="transmembrane region" description="Helical" evidence="1">
    <location>
        <begin position="113"/>
        <end position="135"/>
    </location>
</feature>
<organism evidence="2 3">
    <name type="scientific">Williamsia herbipolensis</name>
    <dbReference type="NCBI Taxonomy" id="1603258"/>
    <lineage>
        <taxon>Bacteria</taxon>
        <taxon>Bacillati</taxon>
        <taxon>Actinomycetota</taxon>
        <taxon>Actinomycetes</taxon>
        <taxon>Mycobacteriales</taxon>
        <taxon>Nocardiaceae</taxon>
        <taxon>Williamsia</taxon>
    </lineage>
</organism>
<evidence type="ECO:0000313" key="3">
    <source>
        <dbReference type="Proteomes" id="UP001432128"/>
    </source>
</evidence>
<evidence type="ECO:0008006" key="4">
    <source>
        <dbReference type="Google" id="ProtNLM"/>
    </source>
</evidence>
<gene>
    <name evidence="2" type="ORF">OG579_14695</name>
</gene>
<proteinExistence type="predicted"/>
<feature type="transmembrane region" description="Helical" evidence="1">
    <location>
        <begin position="70"/>
        <end position="93"/>
    </location>
</feature>
<evidence type="ECO:0000256" key="1">
    <source>
        <dbReference type="SAM" id="Phobius"/>
    </source>
</evidence>
<protein>
    <recommendedName>
        <fullName evidence="4">Transmembrane protein</fullName>
    </recommendedName>
</protein>
<dbReference type="RefSeq" id="WP_328856537.1">
    <property type="nucleotide sequence ID" value="NZ_CP108021.1"/>
</dbReference>
<feature type="transmembrane region" description="Helical" evidence="1">
    <location>
        <begin position="7"/>
        <end position="27"/>
    </location>
</feature>
<sequence>MTTRLIRALLIVGAVPVAWYGLSLIWVMSPADIMSIVVWLIAGLIVHDAVFAPLCIATGHAAKNILPQRWWAPVLAGGSATVLLVLLALPVILPRPEGKAAPGGNESLTILDRPYGLGLTLAVLVIWALVVVMAVRNRHARSHPHDDVAGVHGA</sequence>
<accession>A0AAU4JYS2</accession>
<name>A0AAU4JYS2_9NOCA</name>
<keyword evidence="1" id="KW-0472">Membrane</keyword>
<feature type="transmembrane region" description="Helical" evidence="1">
    <location>
        <begin position="33"/>
        <end position="58"/>
    </location>
</feature>
<dbReference type="AlphaFoldDB" id="A0AAU4JYS2"/>
<keyword evidence="1" id="KW-0812">Transmembrane</keyword>